<feature type="chain" id="PRO_5023062248" evidence="1">
    <location>
        <begin position="23"/>
        <end position="232"/>
    </location>
</feature>
<dbReference type="InterPro" id="IPR009078">
    <property type="entry name" value="Ferritin-like_SF"/>
</dbReference>
<protein>
    <submittedName>
        <fullName evidence="3">YHS domain-containing protein</fullName>
    </submittedName>
</protein>
<dbReference type="Pfam" id="PF04945">
    <property type="entry name" value="YHS"/>
    <property type="match status" value="1"/>
</dbReference>
<keyword evidence="4" id="KW-1185">Reference proteome</keyword>
<dbReference type="Gene3D" id="1.10.620.20">
    <property type="entry name" value="Ribonucleotide Reductase, subunit A"/>
    <property type="match status" value="1"/>
</dbReference>
<dbReference type="RefSeq" id="WP_149113005.1">
    <property type="nucleotide sequence ID" value="NZ_CP042425.1"/>
</dbReference>
<name>A0A5C1AIL7_9BACT</name>
<proteinExistence type="predicted"/>
<dbReference type="InterPro" id="IPR007029">
    <property type="entry name" value="YHS_dom"/>
</dbReference>
<reference evidence="4" key="1">
    <citation type="submission" date="2019-08" db="EMBL/GenBank/DDBJ databases">
        <title>Limnoglobus roseus gen. nov., sp. nov., a novel freshwater planctomycete with a giant genome from the family Gemmataceae.</title>
        <authorList>
            <person name="Kulichevskaya I.S."/>
            <person name="Naumoff D.G."/>
            <person name="Miroshnikov K."/>
            <person name="Ivanova A."/>
            <person name="Philippov D.A."/>
            <person name="Hakobyan A."/>
            <person name="Rijpstra I.C."/>
            <person name="Sinninghe Damste J.S."/>
            <person name="Liesack W."/>
            <person name="Dedysh S.N."/>
        </authorList>
    </citation>
    <scope>NUCLEOTIDE SEQUENCE [LARGE SCALE GENOMIC DNA]</scope>
    <source>
        <strain evidence="4">PX52</strain>
    </source>
</reference>
<evidence type="ECO:0000256" key="1">
    <source>
        <dbReference type="SAM" id="SignalP"/>
    </source>
</evidence>
<gene>
    <name evidence="3" type="ORF">PX52LOC_05520</name>
</gene>
<dbReference type="GO" id="GO:0016491">
    <property type="term" value="F:oxidoreductase activity"/>
    <property type="evidence" value="ECO:0007669"/>
    <property type="project" value="InterPro"/>
</dbReference>
<dbReference type="InterPro" id="IPR012348">
    <property type="entry name" value="RNR-like"/>
</dbReference>
<evidence type="ECO:0000313" key="3">
    <source>
        <dbReference type="EMBL" id="QEL18495.1"/>
    </source>
</evidence>
<dbReference type="SUPFAM" id="SSF47240">
    <property type="entry name" value="Ferritin-like"/>
    <property type="match status" value="1"/>
</dbReference>
<dbReference type="KEGG" id="lrs:PX52LOC_05520"/>
<organism evidence="3 4">
    <name type="scientific">Limnoglobus roseus</name>
    <dbReference type="NCBI Taxonomy" id="2598579"/>
    <lineage>
        <taxon>Bacteria</taxon>
        <taxon>Pseudomonadati</taxon>
        <taxon>Planctomycetota</taxon>
        <taxon>Planctomycetia</taxon>
        <taxon>Gemmatales</taxon>
        <taxon>Gemmataceae</taxon>
        <taxon>Limnoglobus</taxon>
    </lineage>
</organism>
<dbReference type="Proteomes" id="UP000324974">
    <property type="component" value="Chromosome"/>
</dbReference>
<sequence>MNRRLLLVPALLAGMFFGLATADDKANAAKAKKALQDVGEFIGQWNLDARPAKGSSWKETATWGWKFKKDDSWIEIEVKDGKAFTKGELKYLVDKKLYELTTTDKDKKTQVYTGDFKRGVLKLEGKDPKTGDAHRLTINTLSEGVRMAMNFEEQPGGKGLFTDVYKATGTKEGESFAGGTASKKPECVVTGGIGTMAVSYNGKTYYVCCSGCRDEFNDNPKKYVDAFEKKNK</sequence>
<evidence type="ECO:0000259" key="2">
    <source>
        <dbReference type="Pfam" id="PF04945"/>
    </source>
</evidence>
<dbReference type="EMBL" id="CP042425">
    <property type="protein sequence ID" value="QEL18495.1"/>
    <property type="molecule type" value="Genomic_DNA"/>
</dbReference>
<dbReference type="AlphaFoldDB" id="A0A5C1AIL7"/>
<dbReference type="OrthoDB" id="281529at2"/>
<keyword evidence="1" id="KW-0732">Signal</keyword>
<accession>A0A5C1AIL7</accession>
<feature type="domain" description="YHS" evidence="2">
    <location>
        <begin position="198"/>
        <end position="225"/>
    </location>
</feature>
<feature type="signal peptide" evidence="1">
    <location>
        <begin position="1"/>
        <end position="22"/>
    </location>
</feature>
<evidence type="ECO:0000313" key="4">
    <source>
        <dbReference type="Proteomes" id="UP000324974"/>
    </source>
</evidence>